<gene>
    <name evidence="1" type="ORF">FM21_23425</name>
</gene>
<dbReference type="Gene3D" id="1.25.40.10">
    <property type="entry name" value="Tetratricopeptide repeat domain"/>
    <property type="match status" value="1"/>
</dbReference>
<dbReference type="STRING" id="1915400.FM21_23425"/>
<reference evidence="1 2" key="1">
    <citation type="submission" date="2014-05" db="EMBL/GenBank/DDBJ databases">
        <title>Complete genome sequence of the Streptomyces mutabilis TRM45540.</title>
        <authorList>
            <person name="Luo X."/>
            <person name="Zhang L."/>
        </authorList>
    </citation>
    <scope>NUCLEOTIDE SEQUENCE [LARGE SCALE GENOMIC DNA]</scope>
    <source>
        <strain evidence="1 2">TRM45540</strain>
    </source>
</reference>
<dbReference type="EMBL" id="JNFQ01000002">
    <property type="protein sequence ID" value="KFG73741.1"/>
    <property type="molecule type" value="Genomic_DNA"/>
</dbReference>
<protein>
    <recommendedName>
        <fullName evidence="3">Tetratricopeptide repeat protein</fullName>
    </recommendedName>
</protein>
<evidence type="ECO:0000313" key="1">
    <source>
        <dbReference type="EMBL" id="KFG73741.1"/>
    </source>
</evidence>
<accession>A0A086MXX3</accession>
<dbReference type="Proteomes" id="UP000029095">
    <property type="component" value="Unassembled WGS sequence"/>
</dbReference>
<dbReference type="AlphaFoldDB" id="A0A086MXX3"/>
<sequence length="81" mass="8560">MLANTGLIMQAADERAEAMSMFEAALAGLTATLGPGHPWMLGCALCTTGARNFNGRIADAVELGRDTARRAQRTLGGERPR</sequence>
<dbReference type="RefSeq" id="WP_043380003.1">
    <property type="nucleotide sequence ID" value="NZ_KN039947.1"/>
</dbReference>
<evidence type="ECO:0000313" key="2">
    <source>
        <dbReference type="Proteomes" id="UP000029095"/>
    </source>
</evidence>
<comment type="caution">
    <text evidence="1">The sequence shown here is derived from an EMBL/GenBank/DDBJ whole genome shotgun (WGS) entry which is preliminary data.</text>
</comment>
<organism evidence="1 2">
    <name type="scientific">Streptomyces mutabilis</name>
    <dbReference type="NCBI Taxonomy" id="67332"/>
    <lineage>
        <taxon>Bacteria</taxon>
        <taxon>Bacillati</taxon>
        <taxon>Actinomycetota</taxon>
        <taxon>Actinomycetes</taxon>
        <taxon>Kitasatosporales</taxon>
        <taxon>Streptomycetaceae</taxon>
        <taxon>Streptomyces</taxon>
    </lineage>
</organism>
<evidence type="ECO:0008006" key="3">
    <source>
        <dbReference type="Google" id="ProtNLM"/>
    </source>
</evidence>
<proteinExistence type="predicted"/>
<keyword evidence="2" id="KW-1185">Reference proteome</keyword>
<dbReference type="Pfam" id="PF13374">
    <property type="entry name" value="TPR_10"/>
    <property type="match status" value="1"/>
</dbReference>
<dbReference type="HOGENOM" id="CLU_2572425_0_0_11"/>
<dbReference type="InterPro" id="IPR011990">
    <property type="entry name" value="TPR-like_helical_dom_sf"/>
</dbReference>
<name>A0A086MXX3_9ACTN</name>